<dbReference type="GO" id="GO:0046872">
    <property type="term" value="F:metal ion binding"/>
    <property type="evidence" value="ECO:0007669"/>
    <property type="project" value="UniProtKB-KW"/>
</dbReference>
<evidence type="ECO:0000259" key="7">
    <source>
        <dbReference type="Pfam" id="PF00151"/>
    </source>
</evidence>
<dbReference type="InterPro" id="IPR013818">
    <property type="entry name" value="Lipase"/>
</dbReference>
<evidence type="ECO:0000256" key="3">
    <source>
        <dbReference type="ARBA" id="ARBA00022525"/>
    </source>
</evidence>
<evidence type="ECO:0000256" key="4">
    <source>
        <dbReference type="PIRSR" id="PIRSR000865-1"/>
    </source>
</evidence>
<evidence type="ECO:0000256" key="5">
    <source>
        <dbReference type="PIRSR" id="PIRSR000865-2"/>
    </source>
</evidence>
<feature type="active site" description="Nucleophile" evidence="4">
    <location>
        <position position="178"/>
    </location>
</feature>
<dbReference type="GO" id="GO:0052689">
    <property type="term" value="F:carboxylic ester hydrolase activity"/>
    <property type="evidence" value="ECO:0007669"/>
    <property type="project" value="InterPro"/>
</dbReference>
<proteinExistence type="inferred from homology"/>
<comment type="caution">
    <text evidence="8">The sequence shown here is derived from an EMBL/GenBank/DDBJ whole genome shotgun (WGS) entry which is preliminary data.</text>
</comment>
<dbReference type="PIRSF" id="PIRSF000865">
    <property type="entry name" value="Lipoprotein_lipase_LIPH"/>
    <property type="match status" value="1"/>
</dbReference>
<dbReference type="GO" id="GO:0016042">
    <property type="term" value="P:lipid catabolic process"/>
    <property type="evidence" value="ECO:0007669"/>
    <property type="project" value="TreeGrafter"/>
</dbReference>
<evidence type="ECO:0000256" key="2">
    <source>
        <dbReference type="ARBA" id="ARBA00010701"/>
    </source>
</evidence>
<gene>
    <name evidence="8" type="ORF">B4U79_06106</name>
</gene>
<name>A0A443R438_9ACAR</name>
<comment type="subcellular location">
    <subcellularLocation>
        <location evidence="1">Secreted</location>
    </subcellularLocation>
</comment>
<evidence type="ECO:0000313" key="9">
    <source>
        <dbReference type="Proteomes" id="UP000285301"/>
    </source>
</evidence>
<dbReference type="Proteomes" id="UP000285301">
    <property type="component" value="Unassembled WGS sequence"/>
</dbReference>
<dbReference type="PANTHER" id="PTHR11610">
    <property type="entry name" value="LIPASE"/>
    <property type="match status" value="1"/>
</dbReference>
<organism evidence="8 9">
    <name type="scientific">Dinothrombium tinctorium</name>
    <dbReference type="NCBI Taxonomy" id="1965070"/>
    <lineage>
        <taxon>Eukaryota</taxon>
        <taxon>Metazoa</taxon>
        <taxon>Ecdysozoa</taxon>
        <taxon>Arthropoda</taxon>
        <taxon>Chelicerata</taxon>
        <taxon>Arachnida</taxon>
        <taxon>Acari</taxon>
        <taxon>Acariformes</taxon>
        <taxon>Trombidiformes</taxon>
        <taxon>Prostigmata</taxon>
        <taxon>Anystina</taxon>
        <taxon>Parasitengona</taxon>
        <taxon>Trombidioidea</taxon>
        <taxon>Trombidiidae</taxon>
        <taxon>Dinothrombium</taxon>
    </lineage>
</organism>
<dbReference type="SUPFAM" id="SSF53474">
    <property type="entry name" value="alpha/beta-Hydrolases"/>
    <property type="match status" value="1"/>
</dbReference>
<keyword evidence="5" id="KW-0479">Metal-binding</keyword>
<evidence type="ECO:0000256" key="1">
    <source>
        <dbReference type="ARBA" id="ARBA00004613"/>
    </source>
</evidence>
<dbReference type="InterPro" id="IPR016272">
    <property type="entry name" value="Lipase_LIPH"/>
</dbReference>
<sequence>MEHIDSEEGHNDILVPDYFKNLSVSQSCENNEVYVSSVGCLPKFCGCPFRKMCTNPELVKTKFKFYSQTNRSKPYEVDYELKRISKAPFNNKSLTVFITHGFLGIALWSEWYARLINLYLDKLKEINLILIDWSQSTGFLPPTFAETITVGYQTAQLVKKLSEEREMDPSKVRFIGFSLGGQLAALASRFTFNLTGAKFDEILALDPAGPCYKRSKFHINRNDAKVVKIIHTDRGGSGTSRLTGHVDVCPNGGQKQPGCPRISAIPCSHLRVIPLINFDLNKYGNCQIVAYQCKGYDEFLKGRCASCTNNRCQLMGHEVQSFDSQQSLVIGQSEFRRTCFYTKTSASEPYCEYQFQLVANTDQKIKAECSSIKVEAKSERNHSQVVDLKKHTANTYTGLVNFEMQKVDFTNPGRISTVFIRKQSTSNCAQYIKDINVNFMSNIDK</sequence>
<dbReference type="InterPro" id="IPR000734">
    <property type="entry name" value="TAG_lipase"/>
</dbReference>
<keyword evidence="9" id="KW-1185">Reference proteome</keyword>
<feature type="binding site" evidence="5">
    <location>
        <position position="223"/>
    </location>
    <ligand>
        <name>Ca(2+)</name>
        <dbReference type="ChEBI" id="CHEBI:29108"/>
    </ligand>
</feature>
<reference evidence="8 9" key="1">
    <citation type="journal article" date="2018" name="Gigascience">
        <title>Genomes of trombidid mites reveal novel predicted allergens and laterally-transferred genes associated with secondary metabolism.</title>
        <authorList>
            <person name="Dong X."/>
            <person name="Chaisiri K."/>
            <person name="Xia D."/>
            <person name="Armstrong S.D."/>
            <person name="Fang Y."/>
            <person name="Donnelly M.J."/>
            <person name="Kadowaki T."/>
            <person name="McGarry J.W."/>
            <person name="Darby A.C."/>
            <person name="Makepeace B.L."/>
        </authorList>
    </citation>
    <scope>NUCLEOTIDE SEQUENCE [LARGE SCALE GENOMIC DNA]</scope>
    <source>
        <strain evidence="8">UoL-WK</strain>
    </source>
</reference>
<dbReference type="Gene3D" id="3.40.50.1820">
    <property type="entry name" value="alpha/beta hydrolase"/>
    <property type="match status" value="1"/>
</dbReference>
<dbReference type="InterPro" id="IPR029058">
    <property type="entry name" value="AB_hydrolase_fold"/>
</dbReference>
<feature type="non-terminal residue" evidence="8">
    <location>
        <position position="445"/>
    </location>
</feature>
<dbReference type="GO" id="GO:0016298">
    <property type="term" value="F:lipase activity"/>
    <property type="evidence" value="ECO:0007669"/>
    <property type="project" value="InterPro"/>
</dbReference>
<keyword evidence="3" id="KW-0964">Secreted</keyword>
<dbReference type="OrthoDB" id="199913at2759"/>
<evidence type="ECO:0000256" key="6">
    <source>
        <dbReference type="RuleBase" id="RU004262"/>
    </source>
</evidence>
<keyword evidence="5" id="KW-0106">Calcium</keyword>
<protein>
    <submittedName>
        <fullName evidence="8">Lipase-like protein</fullName>
    </submittedName>
</protein>
<feature type="active site" description="Charge relay system" evidence="4">
    <location>
        <position position="206"/>
    </location>
</feature>
<dbReference type="PRINTS" id="PR00821">
    <property type="entry name" value="TAGLIPASE"/>
</dbReference>
<dbReference type="GO" id="GO:0005615">
    <property type="term" value="C:extracellular space"/>
    <property type="evidence" value="ECO:0007669"/>
    <property type="project" value="TreeGrafter"/>
</dbReference>
<comment type="similarity">
    <text evidence="2 6">Belongs to the AB hydrolase superfamily. Lipase family.</text>
</comment>
<evidence type="ECO:0000313" key="8">
    <source>
        <dbReference type="EMBL" id="RWS10027.1"/>
    </source>
</evidence>
<dbReference type="Pfam" id="PF00151">
    <property type="entry name" value="Lipase"/>
    <property type="match status" value="1"/>
</dbReference>
<accession>A0A443R438</accession>
<feature type="active site" description="Charge relay system" evidence="4">
    <location>
        <position position="269"/>
    </location>
</feature>
<dbReference type="PANTHER" id="PTHR11610:SF173">
    <property type="entry name" value="LIPASE DOMAIN-CONTAINING PROTEIN-RELATED"/>
    <property type="match status" value="1"/>
</dbReference>
<dbReference type="STRING" id="1965070.A0A443R438"/>
<feature type="domain" description="Lipase" evidence="7">
    <location>
        <begin position="50"/>
        <end position="328"/>
    </location>
</feature>
<dbReference type="AlphaFoldDB" id="A0A443R438"/>
<dbReference type="EMBL" id="NCKU01002251">
    <property type="protein sequence ID" value="RWS10027.1"/>
    <property type="molecule type" value="Genomic_DNA"/>
</dbReference>